<dbReference type="Proteomes" id="UP001056778">
    <property type="component" value="Chromosome 3"/>
</dbReference>
<comment type="caution">
    <text evidence="1">The sequence shown here is derived from an EMBL/GenBank/DDBJ whole genome shotgun (WGS) entry which is preliminary data.</text>
</comment>
<keyword evidence="2" id="KW-1185">Reference proteome</keyword>
<dbReference type="EMBL" id="CM043017">
    <property type="protein sequence ID" value="KAI4466078.1"/>
    <property type="molecule type" value="Genomic_DNA"/>
</dbReference>
<gene>
    <name evidence="1" type="ORF">MML48_3g00018587</name>
</gene>
<organism evidence="1 2">
    <name type="scientific">Holotrichia oblita</name>
    <name type="common">Chafer beetle</name>
    <dbReference type="NCBI Taxonomy" id="644536"/>
    <lineage>
        <taxon>Eukaryota</taxon>
        <taxon>Metazoa</taxon>
        <taxon>Ecdysozoa</taxon>
        <taxon>Arthropoda</taxon>
        <taxon>Hexapoda</taxon>
        <taxon>Insecta</taxon>
        <taxon>Pterygota</taxon>
        <taxon>Neoptera</taxon>
        <taxon>Endopterygota</taxon>
        <taxon>Coleoptera</taxon>
        <taxon>Polyphaga</taxon>
        <taxon>Scarabaeiformia</taxon>
        <taxon>Scarabaeidae</taxon>
        <taxon>Melolonthinae</taxon>
        <taxon>Holotrichia</taxon>
    </lineage>
</organism>
<accession>A0ACB9TGZ1</accession>
<reference evidence="1" key="1">
    <citation type="submission" date="2022-04" db="EMBL/GenBank/DDBJ databases">
        <title>Chromosome-scale genome assembly of Holotrichia oblita Faldermann.</title>
        <authorList>
            <person name="Rongchong L."/>
        </authorList>
    </citation>
    <scope>NUCLEOTIDE SEQUENCE</scope>
    <source>
        <strain evidence="1">81SQS9</strain>
    </source>
</reference>
<protein>
    <submittedName>
        <fullName evidence="1">Uncharacterized protein</fullName>
    </submittedName>
</protein>
<proteinExistence type="predicted"/>
<name>A0ACB9TGZ1_HOLOL</name>
<evidence type="ECO:0000313" key="1">
    <source>
        <dbReference type="EMBL" id="KAI4466078.1"/>
    </source>
</evidence>
<sequence>MYLGVLMTNKCEEDKEIDRIAKCNNCLRGLHKVQKSKEVARTTKIRIYKTWIMNQKNRQKLDIQESKILRRIFGGKNTELGCERRMNAELYELFGEKPIGQIVKKRRLQWLGHLARMKANRSVKDIAWKKPEGRRKSDRPRKKWRDEIEEDLKEKNIRNWRDVAKNRKEWRRVTQV</sequence>
<evidence type="ECO:0000313" key="2">
    <source>
        <dbReference type="Proteomes" id="UP001056778"/>
    </source>
</evidence>